<name>A0A0F8ZPS9_9ZZZZ</name>
<keyword evidence="1" id="KW-1133">Transmembrane helix</keyword>
<comment type="caution">
    <text evidence="2">The sequence shown here is derived from an EMBL/GenBank/DDBJ whole genome shotgun (WGS) entry which is preliminary data.</text>
</comment>
<protein>
    <submittedName>
        <fullName evidence="2">Uncharacterized protein</fullName>
    </submittedName>
</protein>
<evidence type="ECO:0000256" key="1">
    <source>
        <dbReference type="SAM" id="Phobius"/>
    </source>
</evidence>
<dbReference type="AlphaFoldDB" id="A0A0F8ZPS9"/>
<gene>
    <name evidence="2" type="ORF">LCGC14_3009790</name>
</gene>
<keyword evidence="1" id="KW-0472">Membrane</keyword>
<accession>A0A0F8ZPS9</accession>
<sequence>MGRKETDIVFSWSLILKYFGTGAVIIIFAFILISYSDSFILKVFACIIGITGLVMLFLPIFTGFGGKGLCPVCSAEVEVILGKEPYIFCKNCGEYIEASNKKLWQMDINHVADDPKFVVLTPWDDLNFATVPTIPLPSSGPPVDLSLIDKKGQDRVLSAIWPKGCCVCGKQATRKESVMQVVIKPPEGIGRVRDEQITLKAESIPHCDEHTKGVKFGRIRSLEGWYLMFRSYAYRNKFQEMNPC</sequence>
<evidence type="ECO:0000313" key="2">
    <source>
        <dbReference type="EMBL" id="KKK61891.1"/>
    </source>
</evidence>
<keyword evidence="1" id="KW-0812">Transmembrane</keyword>
<feature type="transmembrane region" description="Helical" evidence="1">
    <location>
        <begin position="39"/>
        <end position="61"/>
    </location>
</feature>
<organism evidence="2">
    <name type="scientific">marine sediment metagenome</name>
    <dbReference type="NCBI Taxonomy" id="412755"/>
    <lineage>
        <taxon>unclassified sequences</taxon>
        <taxon>metagenomes</taxon>
        <taxon>ecological metagenomes</taxon>
    </lineage>
</organism>
<reference evidence="2" key="1">
    <citation type="journal article" date="2015" name="Nature">
        <title>Complex archaea that bridge the gap between prokaryotes and eukaryotes.</title>
        <authorList>
            <person name="Spang A."/>
            <person name="Saw J.H."/>
            <person name="Jorgensen S.L."/>
            <person name="Zaremba-Niedzwiedzka K."/>
            <person name="Martijn J."/>
            <person name="Lind A.E."/>
            <person name="van Eijk R."/>
            <person name="Schleper C."/>
            <person name="Guy L."/>
            <person name="Ettema T.J."/>
        </authorList>
    </citation>
    <scope>NUCLEOTIDE SEQUENCE</scope>
</reference>
<dbReference type="EMBL" id="LAZR01062265">
    <property type="protein sequence ID" value="KKK61891.1"/>
    <property type="molecule type" value="Genomic_DNA"/>
</dbReference>
<proteinExistence type="predicted"/>
<feature type="transmembrane region" description="Helical" evidence="1">
    <location>
        <begin position="12"/>
        <end position="33"/>
    </location>
</feature>